<evidence type="ECO:0000256" key="2">
    <source>
        <dbReference type="ARBA" id="ARBA00023015"/>
    </source>
</evidence>
<dbReference type="InterPro" id="IPR036390">
    <property type="entry name" value="WH_DNA-bd_sf"/>
</dbReference>
<dbReference type="EMBL" id="CABPRZ010000001">
    <property type="protein sequence ID" value="VVD65128.1"/>
    <property type="molecule type" value="Genomic_DNA"/>
</dbReference>
<keyword evidence="3" id="KW-0238">DNA-binding</keyword>
<dbReference type="Gene3D" id="1.10.10.10">
    <property type="entry name" value="Winged helix-like DNA-binding domain superfamily/Winged helix DNA-binding domain"/>
    <property type="match status" value="1"/>
</dbReference>
<gene>
    <name evidence="6" type="ORF">PTE30175_00303</name>
</gene>
<dbReference type="InterPro" id="IPR037405">
    <property type="entry name" value="GbpR_PBP2"/>
</dbReference>
<dbReference type="InterPro" id="IPR050950">
    <property type="entry name" value="HTH-type_LysR_regulators"/>
</dbReference>
<dbReference type="GO" id="GO:0003700">
    <property type="term" value="F:DNA-binding transcription factor activity"/>
    <property type="evidence" value="ECO:0007669"/>
    <property type="project" value="InterPro"/>
</dbReference>
<evidence type="ECO:0000313" key="7">
    <source>
        <dbReference type="Proteomes" id="UP000414233"/>
    </source>
</evidence>
<keyword evidence="2" id="KW-0805">Transcription regulation</keyword>
<dbReference type="InterPro" id="IPR036388">
    <property type="entry name" value="WH-like_DNA-bd_sf"/>
</dbReference>
<evidence type="ECO:0000313" key="6">
    <source>
        <dbReference type="EMBL" id="VVD65128.1"/>
    </source>
</evidence>
<evidence type="ECO:0000256" key="1">
    <source>
        <dbReference type="ARBA" id="ARBA00009437"/>
    </source>
</evidence>
<accession>A0A5E4RTB0</accession>
<feature type="domain" description="HTH lysR-type" evidence="5">
    <location>
        <begin position="1"/>
        <end position="56"/>
    </location>
</feature>
<dbReference type="InterPro" id="IPR005119">
    <property type="entry name" value="LysR_subst-bd"/>
</dbReference>
<dbReference type="PROSITE" id="PS50931">
    <property type="entry name" value="HTH_LYSR"/>
    <property type="match status" value="1"/>
</dbReference>
<dbReference type="GO" id="GO:0003677">
    <property type="term" value="F:DNA binding"/>
    <property type="evidence" value="ECO:0007669"/>
    <property type="project" value="UniProtKB-KW"/>
</dbReference>
<keyword evidence="7" id="KW-1185">Reference proteome</keyword>
<evidence type="ECO:0000259" key="5">
    <source>
        <dbReference type="PROSITE" id="PS50931"/>
    </source>
</evidence>
<dbReference type="CDD" id="cd08435">
    <property type="entry name" value="PBP2_GbpR"/>
    <property type="match status" value="1"/>
</dbReference>
<dbReference type="SUPFAM" id="SSF53850">
    <property type="entry name" value="Periplasmic binding protein-like II"/>
    <property type="match status" value="1"/>
</dbReference>
<dbReference type="Gene3D" id="3.40.190.290">
    <property type="match status" value="1"/>
</dbReference>
<dbReference type="AlphaFoldDB" id="A0A5E4RTB0"/>
<evidence type="ECO:0000256" key="4">
    <source>
        <dbReference type="ARBA" id="ARBA00023163"/>
    </source>
</evidence>
<dbReference type="PRINTS" id="PR00039">
    <property type="entry name" value="HTHLYSR"/>
</dbReference>
<dbReference type="PANTHER" id="PTHR30419">
    <property type="entry name" value="HTH-TYPE TRANSCRIPTIONAL REGULATOR YBHD"/>
    <property type="match status" value="1"/>
</dbReference>
<sequence length="299" mass="32558">MQHLRLLLAIEERGSLRQAADELALTQPAVTKMLQDMEALLGVPLFERHVRGLRPTRFGATATRYAKLVFSDMAGFRDELAALESGKIGKVRVGAVMAPTPVLLAEVIRRLKRDHPLLDVSVQVDTSDVLVPLLERDQLDLVLGRVPEGWDTSLLEFDQLGEEGLAIVVCRDHPLVKRRKPSFEELATFPWIMQPLPSPMRALVDRSFADAGVTPPSSTIETAAVLMTTSLLPGSDLVAVLPASVAAFYARLDVLKVLPVPLPRKLGPYGIVTRRGRPLSASMSLLVDTLRAAAAEGLA</sequence>
<dbReference type="PANTHER" id="PTHR30419:SF8">
    <property type="entry name" value="NITROGEN ASSIMILATION TRANSCRIPTIONAL ACTIVATOR-RELATED"/>
    <property type="match status" value="1"/>
</dbReference>
<dbReference type="Proteomes" id="UP000414233">
    <property type="component" value="Unassembled WGS sequence"/>
</dbReference>
<dbReference type="Pfam" id="PF00126">
    <property type="entry name" value="HTH_1"/>
    <property type="match status" value="1"/>
</dbReference>
<proteinExistence type="inferred from homology"/>
<dbReference type="GO" id="GO:0005829">
    <property type="term" value="C:cytosol"/>
    <property type="evidence" value="ECO:0007669"/>
    <property type="project" value="TreeGrafter"/>
</dbReference>
<dbReference type="InterPro" id="IPR000847">
    <property type="entry name" value="LysR_HTH_N"/>
</dbReference>
<comment type="similarity">
    <text evidence="1">Belongs to the LysR transcriptional regulatory family.</text>
</comment>
<protein>
    <submittedName>
        <fullName evidence="6">LysR family transcriptional regulator</fullName>
    </submittedName>
</protein>
<dbReference type="Pfam" id="PF03466">
    <property type="entry name" value="LysR_substrate"/>
    <property type="match status" value="1"/>
</dbReference>
<keyword evidence="4" id="KW-0804">Transcription</keyword>
<dbReference type="SUPFAM" id="SSF46785">
    <property type="entry name" value="Winged helix' DNA-binding domain"/>
    <property type="match status" value="1"/>
</dbReference>
<organism evidence="6 7">
    <name type="scientific">Pandoraea terrae</name>
    <dbReference type="NCBI Taxonomy" id="1537710"/>
    <lineage>
        <taxon>Bacteria</taxon>
        <taxon>Pseudomonadati</taxon>
        <taxon>Pseudomonadota</taxon>
        <taxon>Betaproteobacteria</taxon>
        <taxon>Burkholderiales</taxon>
        <taxon>Burkholderiaceae</taxon>
        <taxon>Pandoraea</taxon>
    </lineage>
</organism>
<name>A0A5E4RTB0_9BURK</name>
<reference evidence="6 7" key="1">
    <citation type="submission" date="2019-08" db="EMBL/GenBank/DDBJ databases">
        <authorList>
            <person name="Peeters C."/>
        </authorList>
    </citation>
    <scope>NUCLEOTIDE SEQUENCE [LARGE SCALE GENOMIC DNA]</scope>
    <source>
        <strain evidence="6 7">LMG 30175</strain>
    </source>
</reference>
<evidence type="ECO:0000256" key="3">
    <source>
        <dbReference type="ARBA" id="ARBA00023125"/>
    </source>
</evidence>